<organism evidence="1 3">
    <name type="scientific">Halalkalicoccus jeotgali (strain DSM 18796 / CECT 7217 / JCM 14584 / KCTC 4019 / B3)</name>
    <dbReference type="NCBI Taxonomy" id="795797"/>
    <lineage>
        <taxon>Archaea</taxon>
        <taxon>Methanobacteriati</taxon>
        <taxon>Methanobacteriota</taxon>
        <taxon>Stenosarchaea group</taxon>
        <taxon>Halobacteria</taxon>
        <taxon>Halobacteriales</taxon>
        <taxon>Halococcaceae</taxon>
        <taxon>Halalkalicoccus</taxon>
    </lineage>
</organism>
<dbReference type="AlphaFoldDB" id="D8J9V4"/>
<dbReference type="HOGENOM" id="CLU_1754638_0_0_2"/>
<reference evidence="1 3" key="1">
    <citation type="journal article" date="2010" name="J. Bacteriol.">
        <title>Complete genome sequence of Halalkalicoccus jeotgali B3(T), an extremely halophilic archaeon.</title>
        <authorList>
            <person name="Roh S.W."/>
            <person name="Nam Y.D."/>
            <person name="Nam S.H."/>
            <person name="Choi S.H."/>
            <person name="Park H.S."/>
            <person name="Bae J.W."/>
        </authorList>
    </citation>
    <scope>NUCLEOTIDE SEQUENCE [LARGE SCALE GENOMIC DNA]</scope>
    <source>
        <strain evidence="1">B3</strain>
        <strain evidence="3">DSM 18796 / CECT 7217 / JCM 14584 / KCTC 4019 / B3</strain>
    </source>
</reference>
<protein>
    <submittedName>
        <fullName evidence="1">Uncharacterized protein</fullName>
    </submittedName>
</protein>
<keyword evidence="4" id="KW-1185">Reference proteome</keyword>
<dbReference type="EMBL" id="CP002062">
    <property type="protein sequence ID" value="ADJ14476.1"/>
    <property type="molecule type" value="Genomic_DNA"/>
</dbReference>
<evidence type="ECO:0000313" key="4">
    <source>
        <dbReference type="Proteomes" id="UP000011645"/>
    </source>
</evidence>
<dbReference type="STRING" id="795797.HacjB3_05425"/>
<proteinExistence type="predicted"/>
<evidence type="ECO:0000313" key="2">
    <source>
        <dbReference type="EMBL" id="ELY40190.1"/>
    </source>
</evidence>
<dbReference type="PATRIC" id="fig|795797.18.peg.1088"/>
<dbReference type="OrthoDB" id="382408at2157"/>
<evidence type="ECO:0000313" key="1">
    <source>
        <dbReference type="EMBL" id="ADJ14476.1"/>
    </source>
</evidence>
<dbReference type="KEGG" id="hje:HacjB3_05425"/>
<gene>
    <name evidence="1" type="ordered locus">HacjB3_05425</name>
    <name evidence="2" type="ORF">C497_03800</name>
</gene>
<sequence length="148" mass="16269">MSWHASTDAGPWNDSLAGVIDDPDFTRPVVWRPGEAVDSDTDGSTDYEFGDPVEMELLIVSPEVSPFDRAVEGPDEDVEYALCAMLERGITRGDRLAFDDARDESPGLYRVGTPEVTDFDGDRIAWYALTADERGDSSDEESGGYPVR</sequence>
<dbReference type="Proteomes" id="UP000000390">
    <property type="component" value="Chromosome"/>
</dbReference>
<accession>D8J9V4</accession>
<dbReference type="Proteomes" id="UP000011645">
    <property type="component" value="Unassembled WGS sequence"/>
</dbReference>
<reference evidence="2 4" key="2">
    <citation type="journal article" date="2014" name="PLoS Genet.">
        <title>Phylogenetically driven sequencing of extremely halophilic archaea reveals strategies for static and dynamic osmo-response.</title>
        <authorList>
            <person name="Becker E.A."/>
            <person name="Seitzer P.M."/>
            <person name="Tritt A."/>
            <person name="Larsen D."/>
            <person name="Krusor M."/>
            <person name="Yao A.I."/>
            <person name="Wu D."/>
            <person name="Madern D."/>
            <person name="Eisen J.A."/>
            <person name="Darling A.E."/>
            <person name="Facciotti M.T."/>
        </authorList>
    </citation>
    <scope>NUCLEOTIDE SEQUENCE [LARGE SCALE GENOMIC DNA]</scope>
    <source>
        <strain evidence="2">B3</strain>
        <strain evidence="4">DSM 18796 / CECT 7217 / JCM 14584 / KCTC 4019 / B3</strain>
    </source>
</reference>
<dbReference type="RefSeq" id="WP_008414617.1">
    <property type="nucleotide sequence ID" value="NC_014297.1"/>
</dbReference>
<name>D8J9V4_HALJB</name>
<dbReference type="GeneID" id="9418889"/>
<evidence type="ECO:0000313" key="3">
    <source>
        <dbReference type="Proteomes" id="UP000000390"/>
    </source>
</evidence>
<dbReference type="EMBL" id="AOHV01000010">
    <property type="protein sequence ID" value="ELY40190.1"/>
    <property type="molecule type" value="Genomic_DNA"/>
</dbReference>